<organism evidence="2 3">
    <name type="scientific">Rhodofomes roseus</name>
    <dbReference type="NCBI Taxonomy" id="34475"/>
    <lineage>
        <taxon>Eukaryota</taxon>
        <taxon>Fungi</taxon>
        <taxon>Dikarya</taxon>
        <taxon>Basidiomycota</taxon>
        <taxon>Agaricomycotina</taxon>
        <taxon>Agaricomycetes</taxon>
        <taxon>Polyporales</taxon>
        <taxon>Rhodofomes</taxon>
    </lineage>
</organism>
<feature type="region of interest" description="Disordered" evidence="1">
    <location>
        <begin position="101"/>
        <end position="165"/>
    </location>
</feature>
<feature type="region of interest" description="Disordered" evidence="1">
    <location>
        <begin position="376"/>
        <end position="410"/>
    </location>
</feature>
<feature type="region of interest" description="Disordered" evidence="1">
    <location>
        <begin position="339"/>
        <end position="358"/>
    </location>
</feature>
<reference evidence="2 3" key="1">
    <citation type="journal article" date="2021" name="Environ. Microbiol.">
        <title>Gene family expansions and transcriptome signatures uncover fungal adaptations to wood decay.</title>
        <authorList>
            <person name="Hage H."/>
            <person name="Miyauchi S."/>
            <person name="Viragh M."/>
            <person name="Drula E."/>
            <person name="Min B."/>
            <person name="Chaduli D."/>
            <person name="Navarro D."/>
            <person name="Favel A."/>
            <person name="Norest M."/>
            <person name="Lesage-Meessen L."/>
            <person name="Balint B."/>
            <person name="Merenyi Z."/>
            <person name="de Eugenio L."/>
            <person name="Morin E."/>
            <person name="Martinez A.T."/>
            <person name="Baldrian P."/>
            <person name="Stursova M."/>
            <person name="Martinez M.J."/>
            <person name="Novotny C."/>
            <person name="Magnuson J.K."/>
            <person name="Spatafora J.W."/>
            <person name="Maurice S."/>
            <person name="Pangilinan J."/>
            <person name="Andreopoulos W."/>
            <person name="LaButti K."/>
            <person name="Hundley H."/>
            <person name="Na H."/>
            <person name="Kuo A."/>
            <person name="Barry K."/>
            <person name="Lipzen A."/>
            <person name="Henrissat B."/>
            <person name="Riley R."/>
            <person name="Ahrendt S."/>
            <person name="Nagy L.G."/>
            <person name="Grigoriev I.V."/>
            <person name="Martin F."/>
            <person name="Rosso M.N."/>
        </authorList>
    </citation>
    <scope>NUCLEOTIDE SEQUENCE [LARGE SCALE GENOMIC DNA]</scope>
    <source>
        <strain evidence="2 3">CIRM-BRFM 1785</strain>
    </source>
</reference>
<proteinExistence type="predicted"/>
<feature type="compositionally biased region" description="Pro residues" evidence="1">
    <location>
        <begin position="148"/>
        <end position="159"/>
    </location>
</feature>
<evidence type="ECO:0000313" key="2">
    <source>
        <dbReference type="EMBL" id="KAH9833102.1"/>
    </source>
</evidence>
<protein>
    <submittedName>
        <fullName evidence="2">Uncharacterized protein</fullName>
    </submittedName>
</protein>
<feature type="compositionally biased region" description="Low complexity" evidence="1">
    <location>
        <begin position="107"/>
        <end position="119"/>
    </location>
</feature>
<feature type="region of interest" description="Disordered" evidence="1">
    <location>
        <begin position="437"/>
        <end position="478"/>
    </location>
</feature>
<name>A0ABQ8K7F1_9APHY</name>
<keyword evidence="3" id="KW-1185">Reference proteome</keyword>
<evidence type="ECO:0000256" key="1">
    <source>
        <dbReference type="SAM" id="MobiDB-lite"/>
    </source>
</evidence>
<gene>
    <name evidence="2" type="ORF">C8Q71DRAFT_860391</name>
</gene>
<comment type="caution">
    <text evidence="2">The sequence shown here is derived from an EMBL/GenBank/DDBJ whole genome shotgun (WGS) entry which is preliminary data.</text>
</comment>
<feature type="region of interest" description="Disordered" evidence="1">
    <location>
        <begin position="1"/>
        <end position="26"/>
    </location>
</feature>
<dbReference type="Proteomes" id="UP000814176">
    <property type="component" value="Unassembled WGS sequence"/>
</dbReference>
<sequence>MPTPYTLTPAVDNTAHGPPPMDAPSKPAGCRLTRREWTRQPALVRWCAHHRLPCLPRPSWPTGDAPTLGNTPRWPAVKRQAGDVARAMQKRVRAVCEPARPNVAPQAATKSSSVAAKASLEPVGDARGAETLGNGQQGRRVGEYTPPHLSPPSPRPLPSPSSLAVSPSVSHVADALADLAPHPVALPCSSALPSARCNAQAAVVRATRQPAPTRWCIAAALLSPSPRPSRRLRNPVTGAARPQHPPSPVVKMRARTATHEARKRAPTVCPARPNIAPQAAATSSSGAAGGMLEQMEGRRVLDREGTVCTTVEQVSTRPRPLPTILSLYPLPVRLARRRRVHPRSPAPPRPPLPQRPALGTLERAGCARARDASPGAYAMVRGGGPPLSVTRLRASPRPPSPSLSPTPQRAGCRCARATRQPAPTRCSVAAALLSPSPRPSRLLRHPVTDGAPQTRTPPACRQDAGPTGHTQGAQMRPEYVAGARPNIACTASSSDATRPSLELRGGW</sequence>
<accession>A0ABQ8K7F1</accession>
<dbReference type="GeneID" id="72008525"/>
<dbReference type="RefSeq" id="XP_047775868.1">
    <property type="nucleotide sequence ID" value="XM_047927793.1"/>
</dbReference>
<evidence type="ECO:0000313" key="3">
    <source>
        <dbReference type="Proteomes" id="UP000814176"/>
    </source>
</evidence>
<feature type="compositionally biased region" description="Pro residues" evidence="1">
    <location>
        <begin position="344"/>
        <end position="354"/>
    </location>
</feature>
<dbReference type="EMBL" id="JADCUA010000019">
    <property type="protein sequence ID" value="KAH9833102.1"/>
    <property type="molecule type" value="Genomic_DNA"/>
</dbReference>
<feature type="region of interest" description="Disordered" evidence="1">
    <location>
        <begin position="488"/>
        <end position="507"/>
    </location>
</feature>